<organism evidence="2 3">
    <name type="scientific">Athelia psychrophila</name>
    <dbReference type="NCBI Taxonomy" id="1759441"/>
    <lineage>
        <taxon>Eukaryota</taxon>
        <taxon>Fungi</taxon>
        <taxon>Dikarya</taxon>
        <taxon>Basidiomycota</taxon>
        <taxon>Agaricomycotina</taxon>
        <taxon>Agaricomycetes</taxon>
        <taxon>Agaricomycetidae</taxon>
        <taxon>Atheliales</taxon>
        <taxon>Atheliaceae</taxon>
        <taxon>Athelia</taxon>
    </lineage>
</organism>
<proteinExistence type="predicted"/>
<feature type="transmembrane region" description="Helical" evidence="1">
    <location>
        <begin position="84"/>
        <end position="103"/>
    </location>
</feature>
<feature type="transmembrane region" description="Helical" evidence="1">
    <location>
        <begin position="150"/>
        <end position="175"/>
    </location>
</feature>
<dbReference type="EMBL" id="KV417731">
    <property type="protein sequence ID" value="KZP08111.1"/>
    <property type="molecule type" value="Genomic_DNA"/>
</dbReference>
<keyword evidence="1" id="KW-0812">Transmembrane</keyword>
<keyword evidence="1" id="KW-1133">Transmembrane helix</keyword>
<name>A0A165X1N9_9AGAM</name>
<dbReference type="OrthoDB" id="3231781at2759"/>
<feature type="transmembrane region" description="Helical" evidence="1">
    <location>
        <begin position="43"/>
        <end position="64"/>
    </location>
</feature>
<dbReference type="STRING" id="436010.A0A165X1N9"/>
<evidence type="ECO:0000256" key="1">
    <source>
        <dbReference type="SAM" id="Phobius"/>
    </source>
</evidence>
<reference evidence="2 3" key="1">
    <citation type="journal article" date="2016" name="Mol. Biol. Evol.">
        <title>Comparative Genomics of Early-Diverging Mushroom-Forming Fungi Provides Insights into the Origins of Lignocellulose Decay Capabilities.</title>
        <authorList>
            <person name="Nagy L.G."/>
            <person name="Riley R."/>
            <person name="Tritt A."/>
            <person name="Adam C."/>
            <person name="Daum C."/>
            <person name="Floudas D."/>
            <person name="Sun H."/>
            <person name="Yadav J.S."/>
            <person name="Pangilinan J."/>
            <person name="Larsson K.H."/>
            <person name="Matsuura K."/>
            <person name="Barry K."/>
            <person name="Labutti K."/>
            <person name="Kuo R."/>
            <person name="Ohm R.A."/>
            <person name="Bhattacharya S.S."/>
            <person name="Shirouzu T."/>
            <person name="Yoshinaga Y."/>
            <person name="Martin F.M."/>
            <person name="Grigoriev I.V."/>
            <person name="Hibbett D.S."/>
        </authorList>
    </citation>
    <scope>NUCLEOTIDE SEQUENCE [LARGE SCALE GENOMIC DNA]</scope>
    <source>
        <strain evidence="2 3">CBS 109695</strain>
    </source>
</reference>
<evidence type="ECO:0000313" key="2">
    <source>
        <dbReference type="EMBL" id="KZP08111.1"/>
    </source>
</evidence>
<keyword evidence="3" id="KW-1185">Reference proteome</keyword>
<protein>
    <recommendedName>
        <fullName evidence="4">Transmembrane protein</fullName>
    </recommendedName>
</protein>
<keyword evidence="1" id="KW-0472">Membrane</keyword>
<sequence>MDDTLGALEIGTFISMLLYGVTSMQVYIYYSHNTMNDPLRIRILVPFLWVIETFQTICTVYYIYSLTVTNFGNVASISAASWSLSISSLFDGLVGALVQTYFAHRIHVLSTTWTITIVSWIGSFLALIGSAAVLVLGLTNEIPEFEARYVWVSTTTLVLLVSVDLINMVALCTYLKISRTGHKRTDHIINKLFLWTIRAFICI</sequence>
<evidence type="ECO:0000313" key="3">
    <source>
        <dbReference type="Proteomes" id="UP000076532"/>
    </source>
</evidence>
<dbReference type="PANTHER" id="PTHR40465">
    <property type="entry name" value="CHROMOSOME 1, WHOLE GENOME SHOTGUN SEQUENCE"/>
    <property type="match status" value="1"/>
</dbReference>
<evidence type="ECO:0008006" key="4">
    <source>
        <dbReference type="Google" id="ProtNLM"/>
    </source>
</evidence>
<dbReference type="AlphaFoldDB" id="A0A165X1N9"/>
<accession>A0A165X1N9</accession>
<feature type="transmembrane region" description="Helical" evidence="1">
    <location>
        <begin position="115"/>
        <end position="138"/>
    </location>
</feature>
<dbReference type="Proteomes" id="UP000076532">
    <property type="component" value="Unassembled WGS sequence"/>
</dbReference>
<feature type="transmembrane region" description="Helical" evidence="1">
    <location>
        <begin position="12"/>
        <end position="31"/>
    </location>
</feature>
<dbReference type="PANTHER" id="PTHR40465:SF1">
    <property type="entry name" value="DUF6534 DOMAIN-CONTAINING PROTEIN"/>
    <property type="match status" value="1"/>
</dbReference>
<gene>
    <name evidence="2" type="ORF">FIBSPDRAFT_761919</name>
</gene>